<dbReference type="InterPro" id="IPR006189">
    <property type="entry name" value="CHASE_dom"/>
</dbReference>
<keyword evidence="2 5" id="KW-0812">Transmembrane</keyword>
<proteinExistence type="predicted"/>
<feature type="domain" description="GGDEF" evidence="8">
    <location>
        <begin position="401"/>
        <end position="535"/>
    </location>
</feature>
<dbReference type="SMART" id="SM00052">
    <property type="entry name" value="EAL"/>
    <property type="match status" value="1"/>
</dbReference>
<keyword evidence="4 5" id="KW-0472">Membrane</keyword>
<evidence type="ECO:0000256" key="1">
    <source>
        <dbReference type="ARBA" id="ARBA00004370"/>
    </source>
</evidence>
<dbReference type="Gene3D" id="3.30.70.270">
    <property type="match status" value="1"/>
</dbReference>
<feature type="transmembrane region" description="Helical" evidence="5">
    <location>
        <begin position="36"/>
        <end position="58"/>
    </location>
</feature>
<protein>
    <submittedName>
        <fullName evidence="9">EAL domain-containing protein</fullName>
    </submittedName>
</protein>
<dbReference type="SUPFAM" id="SSF55073">
    <property type="entry name" value="Nucleotide cyclase"/>
    <property type="match status" value="1"/>
</dbReference>
<dbReference type="InterPro" id="IPR052155">
    <property type="entry name" value="Biofilm_reg_signaling"/>
</dbReference>
<keyword evidence="10" id="KW-1185">Reference proteome</keyword>
<name>A0ABY3RB73_9BRAD</name>
<keyword evidence="3 5" id="KW-1133">Transmembrane helix</keyword>
<dbReference type="NCBIfam" id="TIGR00254">
    <property type="entry name" value="GGDEF"/>
    <property type="match status" value="1"/>
</dbReference>
<evidence type="ECO:0000259" key="6">
    <source>
        <dbReference type="PROSITE" id="PS50839"/>
    </source>
</evidence>
<evidence type="ECO:0000259" key="7">
    <source>
        <dbReference type="PROSITE" id="PS50883"/>
    </source>
</evidence>
<dbReference type="PROSITE" id="PS50883">
    <property type="entry name" value="EAL"/>
    <property type="match status" value="1"/>
</dbReference>
<dbReference type="InterPro" id="IPR000160">
    <property type="entry name" value="GGDEF_dom"/>
</dbReference>
<gene>
    <name evidence="9" type="ORF">LQG66_35555</name>
</gene>
<dbReference type="Gene3D" id="3.30.450.350">
    <property type="entry name" value="CHASE domain"/>
    <property type="match status" value="1"/>
</dbReference>
<dbReference type="PANTHER" id="PTHR44757:SF2">
    <property type="entry name" value="BIOFILM ARCHITECTURE MAINTENANCE PROTEIN MBAA"/>
    <property type="match status" value="1"/>
</dbReference>
<dbReference type="Pfam" id="PF00990">
    <property type="entry name" value="GGDEF"/>
    <property type="match status" value="1"/>
</dbReference>
<dbReference type="PROSITE" id="PS50887">
    <property type="entry name" value="GGDEF"/>
    <property type="match status" value="1"/>
</dbReference>
<evidence type="ECO:0000256" key="4">
    <source>
        <dbReference type="ARBA" id="ARBA00023136"/>
    </source>
</evidence>
<dbReference type="InterPro" id="IPR029787">
    <property type="entry name" value="Nucleotide_cyclase"/>
</dbReference>
<evidence type="ECO:0000256" key="2">
    <source>
        <dbReference type="ARBA" id="ARBA00022692"/>
    </source>
</evidence>
<dbReference type="Pfam" id="PF00563">
    <property type="entry name" value="EAL"/>
    <property type="match status" value="1"/>
</dbReference>
<dbReference type="PANTHER" id="PTHR44757">
    <property type="entry name" value="DIGUANYLATE CYCLASE DGCP"/>
    <property type="match status" value="1"/>
</dbReference>
<evidence type="ECO:0000256" key="3">
    <source>
        <dbReference type="ARBA" id="ARBA00022989"/>
    </source>
</evidence>
<dbReference type="SMART" id="SM01079">
    <property type="entry name" value="CHASE"/>
    <property type="match status" value="1"/>
</dbReference>
<dbReference type="Pfam" id="PF03924">
    <property type="entry name" value="CHASE"/>
    <property type="match status" value="1"/>
</dbReference>
<dbReference type="SUPFAM" id="SSF141868">
    <property type="entry name" value="EAL domain-like"/>
    <property type="match status" value="1"/>
</dbReference>
<comment type="subcellular location">
    <subcellularLocation>
        <location evidence="1">Membrane</location>
    </subcellularLocation>
</comment>
<dbReference type="CDD" id="cd01949">
    <property type="entry name" value="GGDEF"/>
    <property type="match status" value="1"/>
</dbReference>
<organism evidence="9 10">
    <name type="scientific">Bradyrhizobium ontarionense</name>
    <dbReference type="NCBI Taxonomy" id="2898149"/>
    <lineage>
        <taxon>Bacteria</taxon>
        <taxon>Pseudomonadati</taxon>
        <taxon>Pseudomonadota</taxon>
        <taxon>Alphaproteobacteria</taxon>
        <taxon>Hyphomicrobiales</taxon>
        <taxon>Nitrobacteraceae</taxon>
        <taxon>Bradyrhizobium</taxon>
    </lineage>
</organism>
<dbReference type="Gene3D" id="3.20.20.450">
    <property type="entry name" value="EAL domain"/>
    <property type="match status" value="1"/>
</dbReference>
<feature type="domain" description="CHASE" evidence="6">
    <location>
        <begin position="102"/>
        <end position="268"/>
    </location>
</feature>
<dbReference type="InterPro" id="IPR035919">
    <property type="entry name" value="EAL_sf"/>
</dbReference>
<sequence>MQVEEYSAPTLLTDQDNARDGGGRDRFRASLSRYRLYRPAIIAACVGVVLSVVGTVAVGRWENRLARTDFEGVAEAQAILVQNGVNEYVSRLTALRTRFESANDDITRSEYQTFSARLFEAHRGMLRLAWLPRIKRKERGEYEAAAITDGVPAFRIKSYPDGTVAPESDEYYPVYFSTEAKTSPVYGLDYWSIPDHRAVLEQSRDYDMIGALRTRQNLINQSERANAVMIGIPVYAKGTSRTTVADRRRNLTGFIVGVFDLPMLLESVRANNPNSPALAINLLPPERVINASGVDPQRWPAAPNIWSTTLRIGDADWVFQAAPAGGGLIATHNRALALYAAGIATTIFLAVYLALSSRNAQQLALANRRVLELAQTDALTGLANRAFFLEEMERINDDTSGRFTVFLLDLDRFKNVNDSLGHGAGDELLVQVAQRLKSQLRAEDVLARLGGDEFALIQVGGADQRAAAIELAQRITKLIAEPFLLGGQRAEIGTSIGISLAPEHGRDQEHLLKKADLALYRSKSAGRSCYTLYDDAMSAELEARNTLEGDLRDAIAQCQFEVHYQPFYDAESRDRRGVEALVRWRHPVKGLVPPDKFIPLAESTGLIVPLGEWIIGRVCDDATAWPDDVKVAVNLSPVQFKQAELFDVIQSALARSGLDPKRLEIEITESVLLERAAENESFIDKLKGLGISLALDDFGTGYSSLRSLTAFPFNKIKIDKSFVANLSVRDESAAVISSVVTLARGLGIQITAEGVETEEQLTQLRSLGVNFAQGYLLGRPMPVEQLEEHLEIARTARDAGEAEPDAEAPEDADAHSADVVALIPRSAAVLSLASNG</sequence>
<evidence type="ECO:0000313" key="10">
    <source>
        <dbReference type="Proteomes" id="UP001431010"/>
    </source>
</evidence>
<dbReference type="RefSeq" id="WP_231320827.1">
    <property type="nucleotide sequence ID" value="NZ_CP088156.1"/>
</dbReference>
<dbReference type="EMBL" id="CP088156">
    <property type="protein sequence ID" value="UFZ04444.1"/>
    <property type="molecule type" value="Genomic_DNA"/>
</dbReference>
<dbReference type="PROSITE" id="PS50839">
    <property type="entry name" value="CHASE"/>
    <property type="match status" value="1"/>
</dbReference>
<dbReference type="InterPro" id="IPR001633">
    <property type="entry name" value="EAL_dom"/>
</dbReference>
<dbReference type="SMART" id="SM00267">
    <property type="entry name" value="GGDEF"/>
    <property type="match status" value="1"/>
</dbReference>
<evidence type="ECO:0000259" key="8">
    <source>
        <dbReference type="PROSITE" id="PS50887"/>
    </source>
</evidence>
<dbReference type="InterPro" id="IPR043128">
    <property type="entry name" value="Rev_trsase/Diguanyl_cyclase"/>
</dbReference>
<feature type="domain" description="EAL" evidence="7">
    <location>
        <begin position="544"/>
        <end position="794"/>
    </location>
</feature>
<accession>A0ABY3RB73</accession>
<dbReference type="InterPro" id="IPR042240">
    <property type="entry name" value="CHASE_sf"/>
</dbReference>
<evidence type="ECO:0000313" key="9">
    <source>
        <dbReference type="EMBL" id="UFZ04444.1"/>
    </source>
</evidence>
<evidence type="ECO:0000256" key="5">
    <source>
        <dbReference type="SAM" id="Phobius"/>
    </source>
</evidence>
<dbReference type="CDD" id="cd01948">
    <property type="entry name" value="EAL"/>
    <property type="match status" value="1"/>
</dbReference>
<reference evidence="9" key="1">
    <citation type="journal article" date="2024" name="Antonie Van Leeuwenhoek">
        <title>Bradyrhizobium ontarionense sp. nov., a novel bacterial symbiont isolated from Aeschynomene indica (Indian jointvetch), harbours photosynthesis, nitrogen fixation and nitrous oxide (N2O) reductase genes.</title>
        <authorList>
            <person name="Bromfield E.S.P."/>
            <person name="Cloutier S."/>
        </authorList>
    </citation>
    <scope>NUCLEOTIDE SEQUENCE</scope>
    <source>
        <strain evidence="9">A19</strain>
    </source>
</reference>
<dbReference type="Proteomes" id="UP001431010">
    <property type="component" value="Chromosome"/>
</dbReference>